<dbReference type="EMBL" id="GBRH01245724">
    <property type="protein sequence ID" value="JAD52171.1"/>
    <property type="molecule type" value="Transcribed_RNA"/>
</dbReference>
<reference evidence="1" key="1">
    <citation type="submission" date="2014-09" db="EMBL/GenBank/DDBJ databases">
        <authorList>
            <person name="Magalhaes I.L.F."/>
            <person name="Oliveira U."/>
            <person name="Santos F.R."/>
            <person name="Vidigal T.H.D.A."/>
            <person name="Brescovit A.D."/>
            <person name="Santos A.J."/>
        </authorList>
    </citation>
    <scope>NUCLEOTIDE SEQUENCE</scope>
    <source>
        <tissue evidence="1">Shoot tissue taken approximately 20 cm above the soil surface</tissue>
    </source>
</reference>
<sequence length="54" mass="5943">MLRLMNFSRPIRIAEPALTLPTYLSHSFHSSLDFSGLSTDRPTSASAHATVLNL</sequence>
<reference evidence="1" key="2">
    <citation type="journal article" date="2015" name="Data Brief">
        <title>Shoot transcriptome of the giant reed, Arundo donax.</title>
        <authorList>
            <person name="Barrero R.A."/>
            <person name="Guerrero F.D."/>
            <person name="Moolhuijzen P."/>
            <person name="Goolsby J.A."/>
            <person name="Tidwell J."/>
            <person name="Bellgard S.E."/>
            <person name="Bellgard M.I."/>
        </authorList>
    </citation>
    <scope>NUCLEOTIDE SEQUENCE</scope>
    <source>
        <tissue evidence="1">Shoot tissue taken approximately 20 cm above the soil surface</tissue>
    </source>
</reference>
<proteinExistence type="predicted"/>
<evidence type="ECO:0000313" key="1">
    <source>
        <dbReference type="EMBL" id="JAD52171.1"/>
    </source>
</evidence>
<name>A0A0A9AM19_ARUDO</name>
<organism evidence="1">
    <name type="scientific">Arundo donax</name>
    <name type="common">Giant reed</name>
    <name type="synonym">Donax arundinaceus</name>
    <dbReference type="NCBI Taxonomy" id="35708"/>
    <lineage>
        <taxon>Eukaryota</taxon>
        <taxon>Viridiplantae</taxon>
        <taxon>Streptophyta</taxon>
        <taxon>Embryophyta</taxon>
        <taxon>Tracheophyta</taxon>
        <taxon>Spermatophyta</taxon>
        <taxon>Magnoliopsida</taxon>
        <taxon>Liliopsida</taxon>
        <taxon>Poales</taxon>
        <taxon>Poaceae</taxon>
        <taxon>PACMAD clade</taxon>
        <taxon>Arundinoideae</taxon>
        <taxon>Arundineae</taxon>
        <taxon>Arundo</taxon>
    </lineage>
</organism>
<dbReference type="AlphaFoldDB" id="A0A0A9AM19"/>
<protein>
    <submittedName>
        <fullName evidence="1">Uncharacterized protein</fullName>
    </submittedName>
</protein>
<accession>A0A0A9AM19</accession>